<sequence length="214" mass="24959">MDSQPEDFDCNKTVALPKILLGSNRFIFNVTLDISYSKNSDLYDTWHLKKITAATIAGQIGHKYKEWKNCSCVIAYRIFRELRMYNASSENKNTISIHGQYVDKDSVIGYSEIIYDWFTYDGFMTVPFTDSDGVKKRISAISLQYTIRFLLSPALAVAQHVYSARGYTKLTKPSSEFWTTYEKIMNTEIDHEKEYNHLEMWRANYNAYSNTMEF</sequence>
<dbReference type="Proteomes" id="UP001168990">
    <property type="component" value="Unassembled WGS sequence"/>
</dbReference>
<dbReference type="EMBL" id="JAQQBS010001423">
    <property type="protein sequence ID" value="KAK0160536.1"/>
    <property type="molecule type" value="Genomic_DNA"/>
</dbReference>
<evidence type="ECO:0000313" key="2">
    <source>
        <dbReference type="Proteomes" id="UP001168990"/>
    </source>
</evidence>
<reference evidence="1" key="1">
    <citation type="journal article" date="2023" name="bioRxiv">
        <title>Scaffold-level genome assemblies of two parasitoid biocontrol wasps reveal the parthenogenesis mechanism and an associated novel virus.</title>
        <authorList>
            <person name="Inwood S."/>
            <person name="Skelly J."/>
            <person name="Guhlin J."/>
            <person name="Harrop T."/>
            <person name="Goldson S."/>
            <person name="Dearden P."/>
        </authorList>
    </citation>
    <scope>NUCLEOTIDE SEQUENCE</scope>
    <source>
        <strain evidence="1">Irish</strain>
        <tissue evidence="1">Whole body</tissue>
    </source>
</reference>
<comment type="caution">
    <text evidence="1">The sequence shown here is derived from an EMBL/GenBank/DDBJ whole genome shotgun (WGS) entry which is preliminary data.</text>
</comment>
<keyword evidence="2" id="KW-1185">Reference proteome</keyword>
<accession>A0AA39C9T2</accession>
<evidence type="ECO:0000313" key="1">
    <source>
        <dbReference type="EMBL" id="KAK0160536.1"/>
    </source>
</evidence>
<name>A0AA39C9T2_9HYME</name>
<reference evidence="1" key="2">
    <citation type="submission" date="2023-03" db="EMBL/GenBank/DDBJ databases">
        <authorList>
            <person name="Inwood S.N."/>
            <person name="Skelly J.G."/>
            <person name="Guhlin J."/>
            <person name="Harrop T.W.R."/>
            <person name="Goldson S.G."/>
            <person name="Dearden P.K."/>
        </authorList>
    </citation>
    <scope>NUCLEOTIDE SEQUENCE</scope>
    <source>
        <strain evidence="1">Irish</strain>
        <tissue evidence="1">Whole body</tissue>
    </source>
</reference>
<protein>
    <submittedName>
        <fullName evidence="1">Uncharacterized protein</fullName>
    </submittedName>
</protein>
<dbReference type="AlphaFoldDB" id="A0AA39C9T2"/>
<gene>
    <name evidence="1" type="ORF">PV328_007937</name>
</gene>
<organism evidence="1 2">
    <name type="scientific">Microctonus aethiopoides</name>
    <dbReference type="NCBI Taxonomy" id="144406"/>
    <lineage>
        <taxon>Eukaryota</taxon>
        <taxon>Metazoa</taxon>
        <taxon>Ecdysozoa</taxon>
        <taxon>Arthropoda</taxon>
        <taxon>Hexapoda</taxon>
        <taxon>Insecta</taxon>
        <taxon>Pterygota</taxon>
        <taxon>Neoptera</taxon>
        <taxon>Endopterygota</taxon>
        <taxon>Hymenoptera</taxon>
        <taxon>Apocrita</taxon>
        <taxon>Ichneumonoidea</taxon>
        <taxon>Braconidae</taxon>
        <taxon>Euphorinae</taxon>
        <taxon>Microctonus</taxon>
    </lineage>
</organism>
<proteinExistence type="predicted"/>